<dbReference type="AlphaFoldDB" id="M7TV23"/>
<name>M7TV23_BOTF1</name>
<protein>
    <submittedName>
        <fullName evidence="2">Uncharacterized protein</fullName>
    </submittedName>
</protein>
<organism evidence="2 3">
    <name type="scientific">Botryotinia fuckeliana (strain BcDW1)</name>
    <name type="common">Noble rot fungus</name>
    <name type="synonym">Botrytis cinerea</name>
    <dbReference type="NCBI Taxonomy" id="1290391"/>
    <lineage>
        <taxon>Eukaryota</taxon>
        <taxon>Fungi</taxon>
        <taxon>Dikarya</taxon>
        <taxon>Ascomycota</taxon>
        <taxon>Pezizomycotina</taxon>
        <taxon>Leotiomycetes</taxon>
        <taxon>Helotiales</taxon>
        <taxon>Sclerotiniaceae</taxon>
        <taxon>Botrytis</taxon>
    </lineage>
</organism>
<dbReference type="HOGENOM" id="CLU_2196520_0_0_1"/>
<sequence length="108" mass="10790">MSPPELLDRRPGAVRHGAVLAQQGVDGDGDAGLGGEGEKGGLESAAEGGAEDADGFETGELGKQGVALGFAEGGEEWVGEGSGVRGVEVVVGLEGGGVRGWMLGWERE</sequence>
<accession>M7TV23</accession>
<feature type="region of interest" description="Disordered" evidence="1">
    <location>
        <begin position="19"/>
        <end position="61"/>
    </location>
</feature>
<gene>
    <name evidence="2" type="ORF">BcDW1_3924</name>
</gene>
<evidence type="ECO:0000313" key="3">
    <source>
        <dbReference type="Proteomes" id="UP000012045"/>
    </source>
</evidence>
<proteinExistence type="predicted"/>
<evidence type="ECO:0000256" key="1">
    <source>
        <dbReference type="SAM" id="MobiDB-lite"/>
    </source>
</evidence>
<dbReference type="Proteomes" id="UP000012045">
    <property type="component" value="Unassembled WGS sequence"/>
</dbReference>
<reference evidence="3" key="1">
    <citation type="journal article" date="2013" name="Genome Announc.">
        <title>Draft genome sequence of Botrytis cinerea BcDW1, inoculum for noble rot of grape berries.</title>
        <authorList>
            <person name="Blanco-Ulate B."/>
            <person name="Allen G."/>
            <person name="Powell A.L."/>
            <person name="Cantu D."/>
        </authorList>
    </citation>
    <scope>NUCLEOTIDE SEQUENCE [LARGE SCALE GENOMIC DNA]</scope>
    <source>
        <strain evidence="3">BcDW1</strain>
    </source>
</reference>
<evidence type="ECO:0000313" key="2">
    <source>
        <dbReference type="EMBL" id="EMR87471.1"/>
    </source>
</evidence>
<dbReference type="EMBL" id="KB707827">
    <property type="protein sequence ID" value="EMR87471.1"/>
    <property type="molecule type" value="Genomic_DNA"/>
</dbReference>